<dbReference type="GO" id="GO:0005829">
    <property type="term" value="C:cytosol"/>
    <property type="evidence" value="ECO:0007669"/>
    <property type="project" value="TreeGrafter"/>
</dbReference>
<evidence type="ECO:0000256" key="3">
    <source>
        <dbReference type="ARBA" id="ARBA00022862"/>
    </source>
</evidence>
<feature type="domain" description="Thioredoxin" evidence="8">
    <location>
        <begin position="21"/>
        <end position="179"/>
    </location>
</feature>
<sequence length="179" mass="18955">MQRFATRTATRGFKTFSPALFKAGDAIPSGLPGLHENSPGNAVDIGKEVAKGKSIIVGVPAAFSPACSASHVPGYVNHLQELKNKGVQQVFVTPVNDAFTTKAWAQSLNLPQGIRVIADSQGAFAKAGGHLFDSEKVFGNKRSIRFAAVVQDGKVVQEFAEPDKIGLDVSSAENVLKHL</sequence>
<dbReference type="GO" id="GO:0005739">
    <property type="term" value="C:mitochondrion"/>
    <property type="evidence" value="ECO:0007669"/>
    <property type="project" value="TreeGrafter"/>
</dbReference>
<dbReference type="SUPFAM" id="SSF52833">
    <property type="entry name" value="Thioredoxin-like"/>
    <property type="match status" value="1"/>
</dbReference>
<accession>A0A1Q3AAP5</accession>
<dbReference type="Pfam" id="PF08534">
    <property type="entry name" value="Redoxin"/>
    <property type="match status" value="1"/>
</dbReference>
<keyword evidence="2 7" id="KW-0575">Peroxidase</keyword>
<keyword evidence="5 7" id="KW-0676">Redox-active center</keyword>
<dbReference type="GO" id="GO:0045454">
    <property type="term" value="P:cell redox homeostasis"/>
    <property type="evidence" value="ECO:0007669"/>
    <property type="project" value="TreeGrafter"/>
</dbReference>
<evidence type="ECO:0000256" key="4">
    <source>
        <dbReference type="ARBA" id="ARBA00023002"/>
    </source>
</evidence>
<evidence type="ECO:0000313" key="9">
    <source>
        <dbReference type="EMBL" id="GAV52819.1"/>
    </source>
</evidence>
<dbReference type="InterPro" id="IPR036249">
    <property type="entry name" value="Thioredoxin-like_sf"/>
</dbReference>
<proteinExistence type="inferred from homology"/>
<evidence type="ECO:0000256" key="7">
    <source>
        <dbReference type="RuleBase" id="RU366011"/>
    </source>
</evidence>
<dbReference type="FunFam" id="3.40.30.10:FF:000159">
    <property type="entry name" value="Peroxiredoxin"/>
    <property type="match status" value="1"/>
</dbReference>
<dbReference type="GO" id="GO:0008379">
    <property type="term" value="F:thioredoxin peroxidase activity"/>
    <property type="evidence" value="ECO:0007669"/>
    <property type="project" value="InterPro"/>
</dbReference>
<dbReference type="PANTHER" id="PTHR10430:SF39">
    <property type="entry name" value="PEROXISOMAL MEMBRANE ASSOCIATED PROTEIN 20"/>
    <property type="match status" value="1"/>
</dbReference>
<comment type="similarity">
    <text evidence="1 7">Belongs to the peroxiredoxin family. Prx5 subfamily.</text>
</comment>
<dbReference type="PANTHER" id="PTHR10430">
    <property type="entry name" value="PEROXIREDOXIN"/>
    <property type="match status" value="1"/>
</dbReference>
<keyword evidence="4 7" id="KW-0560">Oxidoreductase</keyword>
<dbReference type="Proteomes" id="UP000187013">
    <property type="component" value="Unassembled WGS sequence"/>
</dbReference>
<evidence type="ECO:0000256" key="6">
    <source>
        <dbReference type="PIRSR" id="PIRSR637944-1"/>
    </source>
</evidence>
<protein>
    <recommendedName>
        <fullName evidence="8">Thioredoxin domain-containing protein</fullName>
    </recommendedName>
</protein>
<comment type="function">
    <text evidence="7">Thiol-specific peroxidase that catalyzes the reduction of hydrogen peroxide and organic hydroperoxides to water and alcohols, respectively. Plays a role in cell protection against oxidative stress by detoxifying peroxides.</text>
</comment>
<dbReference type="AlphaFoldDB" id="A0A1Q3AAP5"/>
<evidence type="ECO:0000259" key="8">
    <source>
        <dbReference type="PROSITE" id="PS51352"/>
    </source>
</evidence>
<dbReference type="GO" id="GO:0034599">
    <property type="term" value="P:cellular response to oxidative stress"/>
    <property type="evidence" value="ECO:0007669"/>
    <property type="project" value="InterPro"/>
</dbReference>
<dbReference type="InterPro" id="IPR013766">
    <property type="entry name" value="Thioredoxin_domain"/>
</dbReference>
<comment type="caution">
    <text evidence="9">The sequence shown here is derived from an EMBL/GenBank/DDBJ whole genome shotgun (WGS) entry which is preliminary data.</text>
</comment>
<reference evidence="9 10" key="1">
    <citation type="submission" date="2016-08" db="EMBL/GenBank/DDBJ databases">
        <title>Draft genome sequence of allopolyploid Zygosaccharomyces rouxii.</title>
        <authorList>
            <person name="Watanabe J."/>
            <person name="Uehara K."/>
            <person name="Mogi Y."/>
            <person name="Tsukioka Y."/>
        </authorList>
    </citation>
    <scope>NUCLEOTIDE SEQUENCE [LARGE SCALE GENOMIC DNA]</scope>
    <source>
        <strain evidence="9 10">NBRC 110957</strain>
    </source>
</reference>
<dbReference type="PROSITE" id="PS51352">
    <property type="entry name" value="THIOREDOXIN_2"/>
    <property type="match status" value="1"/>
</dbReference>
<keyword evidence="3 7" id="KW-0049">Antioxidant</keyword>
<dbReference type="Gene3D" id="3.40.30.10">
    <property type="entry name" value="Glutaredoxin"/>
    <property type="match status" value="1"/>
</dbReference>
<name>A0A1Q3AAP5_ZYGRO</name>
<evidence type="ECO:0000256" key="5">
    <source>
        <dbReference type="ARBA" id="ARBA00023284"/>
    </source>
</evidence>
<evidence type="ECO:0000256" key="1">
    <source>
        <dbReference type="ARBA" id="ARBA00010505"/>
    </source>
</evidence>
<evidence type="ECO:0000313" key="10">
    <source>
        <dbReference type="Proteomes" id="UP000187013"/>
    </source>
</evidence>
<evidence type="ECO:0000256" key="2">
    <source>
        <dbReference type="ARBA" id="ARBA00022559"/>
    </source>
</evidence>
<dbReference type="InterPro" id="IPR037944">
    <property type="entry name" value="PRX5-like"/>
</dbReference>
<dbReference type="GO" id="GO:0005777">
    <property type="term" value="C:peroxisome"/>
    <property type="evidence" value="ECO:0007669"/>
    <property type="project" value="TreeGrafter"/>
</dbReference>
<dbReference type="GO" id="GO:0042744">
    <property type="term" value="P:hydrogen peroxide catabolic process"/>
    <property type="evidence" value="ECO:0007669"/>
    <property type="project" value="TreeGrafter"/>
</dbReference>
<gene>
    <name evidence="9" type="ORF">ZYGR_0AI01010</name>
</gene>
<dbReference type="InterPro" id="IPR013740">
    <property type="entry name" value="Redoxin"/>
</dbReference>
<organism evidence="9 10">
    <name type="scientific">Zygosaccharomyces rouxii</name>
    <dbReference type="NCBI Taxonomy" id="4956"/>
    <lineage>
        <taxon>Eukaryota</taxon>
        <taxon>Fungi</taxon>
        <taxon>Dikarya</taxon>
        <taxon>Ascomycota</taxon>
        <taxon>Saccharomycotina</taxon>
        <taxon>Saccharomycetes</taxon>
        <taxon>Saccharomycetales</taxon>
        <taxon>Saccharomycetaceae</taxon>
        <taxon>Zygosaccharomyces</taxon>
    </lineage>
</organism>
<dbReference type="OrthoDB" id="1882547at2759"/>
<dbReference type="CDD" id="cd03013">
    <property type="entry name" value="PRX5_like"/>
    <property type="match status" value="1"/>
</dbReference>
<feature type="active site" description="Cysteine sulfenic acid (-SOH) intermediate" evidence="6">
    <location>
        <position position="67"/>
    </location>
</feature>
<dbReference type="EMBL" id="BDGX01000035">
    <property type="protein sequence ID" value="GAV52819.1"/>
    <property type="molecule type" value="Genomic_DNA"/>
</dbReference>